<keyword evidence="2" id="KW-0479">Metal-binding</keyword>
<organism evidence="8 9">
    <name type="scientific">Laetiporus sulphureus 93-53</name>
    <dbReference type="NCBI Taxonomy" id="1314785"/>
    <lineage>
        <taxon>Eukaryota</taxon>
        <taxon>Fungi</taxon>
        <taxon>Dikarya</taxon>
        <taxon>Basidiomycota</taxon>
        <taxon>Agaricomycotina</taxon>
        <taxon>Agaricomycetes</taxon>
        <taxon>Polyporales</taxon>
        <taxon>Laetiporus</taxon>
    </lineage>
</organism>
<keyword evidence="4" id="KW-0862">Zinc</keyword>
<dbReference type="GO" id="GO:0000398">
    <property type="term" value="P:mRNA splicing, via spliceosome"/>
    <property type="evidence" value="ECO:0007669"/>
    <property type="project" value="InterPro"/>
</dbReference>
<dbReference type="Gene3D" id="3.30.160.60">
    <property type="entry name" value="Classic Zinc Finger"/>
    <property type="match status" value="1"/>
</dbReference>
<evidence type="ECO:0000259" key="7">
    <source>
        <dbReference type="PROSITE" id="PS50171"/>
    </source>
</evidence>
<feature type="compositionally biased region" description="Low complexity" evidence="6">
    <location>
        <begin position="89"/>
        <end position="101"/>
    </location>
</feature>
<dbReference type="PROSITE" id="PS50171">
    <property type="entry name" value="ZF_MATRIN"/>
    <property type="match status" value="1"/>
</dbReference>
<evidence type="ECO:0000256" key="3">
    <source>
        <dbReference type="ARBA" id="ARBA00022771"/>
    </source>
</evidence>
<evidence type="ECO:0000256" key="1">
    <source>
        <dbReference type="ARBA" id="ARBA00004123"/>
    </source>
</evidence>
<dbReference type="SMART" id="SM00451">
    <property type="entry name" value="ZnF_U1"/>
    <property type="match status" value="1"/>
</dbReference>
<feature type="compositionally biased region" description="Gly residues" evidence="6">
    <location>
        <begin position="347"/>
        <end position="356"/>
    </location>
</feature>
<dbReference type="PANTHER" id="PTHR13173">
    <property type="entry name" value="WW DOMAIN BINDING PROTEIN 4"/>
    <property type="match status" value="1"/>
</dbReference>
<dbReference type="InterPro" id="IPR000690">
    <property type="entry name" value="Matrin/U1-C_Znf_C2H2"/>
</dbReference>
<dbReference type="PANTHER" id="PTHR13173:SF10">
    <property type="entry name" value="WW DOMAIN-BINDING PROTEIN 4"/>
    <property type="match status" value="1"/>
</dbReference>
<dbReference type="InParanoid" id="A0A165GRU2"/>
<feature type="region of interest" description="Disordered" evidence="6">
    <location>
        <begin position="85"/>
        <end position="121"/>
    </location>
</feature>
<sequence>MSEYWVSHKKYFCKYCNIYIADDAPSRRQHESGLRHKGNVERFVRGLYKEGEKRKQDQDEEKREMARVEQAAKAAFALDVSTGLVKPGSSSTSVASTSAAARKPAPKPGNPYADYSTAESLGYTDPDAERLKAEAELHRIQGVAGEWEIVTVAESAAPTEQESTPSVKAEEGYGKREAEQPPDNEDARHFKLRRRTVGVGLGEVYDPGLIPTKVKKQEEPEGSLPPAAFPDSSQGQSAVASGSSATPLPKWSAKGWTRPGEKKTRSESREASQGQQTSPEAKEESDGASVKQEEPPAPEVVEPASVKQEPSALDETESTSVKVEESVAAPMAPSGGGMFRKRKLPAGGAGSRGRRA</sequence>
<feature type="region of interest" description="Disordered" evidence="6">
    <location>
        <begin position="152"/>
        <end position="356"/>
    </location>
</feature>
<dbReference type="EMBL" id="KV427608">
    <property type="protein sequence ID" value="KZT10720.1"/>
    <property type="molecule type" value="Genomic_DNA"/>
</dbReference>
<feature type="compositionally biased region" description="Low complexity" evidence="6">
    <location>
        <begin position="232"/>
        <end position="245"/>
    </location>
</feature>
<evidence type="ECO:0000313" key="9">
    <source>
        <dbReference type="Proteomes" id="UP000076871"/>
    </source>
</evidence>
<protein>
    <recommendedName>
        <fullName evidence="7">Matrin-type domain-containing protein</fullName>
    </recommendedName>
</protein>
<name>A0A165GRU2_9APHY</name>
<dbReference type="InterPro" id="IPR036236">
    <property type="entry name" value="Znf_C2H2_sf"/>
</dbReference>
<dbReference type="OrthoDB" id="191651at2759"/>
<dbReference type="InterPro" id="IPR003604">
    <property type="entry name" value="Matrin/U1-like-C_Znf_C2H2"/>
</dbReference>
<evidence type="ECO:0000313" key="8">
    <source>
        <dbReference type="EMBL" id="KZT10720.1"/>
    </source>
</evidence>
<keyword evidence="5" id="KW-0539">Nucleus</keyword>
<keyword evidence="3" id="KW-0863">Zinc-finger</keyword>
<gene>
    <name evidence="8" type="ORF">LAESUDRAFT_711190</name>
</gene>
<dbReference type="GeneID" id="63823844"/>
<dbReference type="InterPro" id="IPR040023">
    <property type="entry name" value="WBP4"/>
</dbReference>
<dbReference type="AlphaFoldDB" id="A0A165GRU2"/>
<evidence type="ECO:0000256" key="4">
    <source>
        <dbReference type="ARBA" id="ARBA00022833"/>
    </source>
</evidence>
<evidence type="ECO:0000256" key="6">
    <source>
        <dbReference type="SAM" id="MobiDB-lite"/>
    </source>
</evidence>
<dbReference type="GO" id="GO:0003723">
    <property type="term" value="F:RNA binding"/>
    <property type="evidence" value="ECO:0007669"/>
    <property type="project" value="TreeGrafter"/>
</dbReference>
<proteinExistence type="predicted"/>
<evidence type="ECO:0000256" key="2">
    <source>
        <dbReference type="ARBA" id="ARBA00022723"/>
    </source>
</evidence>
<dbReference type="GO" id="GO:0008270">
    <property type="term" value="F:zinc ion binding"/>
    <property type="evidence" value="ECO:0007669"/>
    <property type="project" value="UniProtKB-KW"/>
</dbReference>
<dbReference type="RefSeq" id="XP_040768460.1">
    <property type="nucleotide sequence ID" value="XM_040906815.1"/>
</dbReference>
<dbReference type="GO" id="GO:0071011">
    <property type="term" value="C:precatalytic spliceosome"/>
    <property type="evidence" value="ECO:0007669"/>
    <property type="project" value="TreeGrafter"/>
</dbReference>
<dbReference type="Pfam" id="PF06220">
    <property type="entry name" value="zf-U1"/>
    <property type="match status" value="1"/>
</dbReference>
<evidence type="ECO:0000256" key="5">
    <source>
        <dbReference type="ARBA" id="ARBA00023242"/>
    </source>
</evidence>
<dbReference type="Proteomes" id="UP000076871">
    <property type="component" value="Unassembled WGS sequence"/>
</dbReference>
<feature type="domain" description="Matrin-type" evidence="7">
    <location>
        <begin position="11"/>
        <end position="42"/>
    </location>
</feature>
<dbReference type="STRING" id="1314785.A0A165GRU2"/>
<feature type="compositionally biased region" description="Basic and acidic residues" evidence="6">
    <location>
        <begin position="259"/>
        <end position="270"/>
    </location>
</feature>
<keyword evidence="9" id="KW-1185">Reference proteome</keyword>
<dbReference type="InterPro" id="IPR013085">
    <property type="entry name" value="U1-CZ_Znf_C2H2"/>
</dbReference>
<comment type="subcellular location">
    <subcellularLocation>
        <location evidence="1">Nucleus</location>
    </subcellularLocation>
</comment>
<accession>A0A165GRU2</accession>
<dbReference type="SUPFAM" id="SSF57667">
    <property type="entry name" value="beta-beta-alpha zinc fingers"/>
    <property type="match status" value="1"/>
</dbReference>
<feature type="compositionally biased region" description="Basic and acidic residues" evidence="6">
    <location>
        <begin position="168"/>
        <end position="189"/>
    </location>
</feature>
<reference evidence="8 9" key="1">
    <citation type="journal article" date="2016" name="Mol. Biol. Evol.">
        <title>Comparative Genomics of Early-Diverging Mushroom-Forming Fungi Provides Insights into the Origins of Lignocellulose Decay Capabilities.</title>
        <authorList>
            <person name="Nagy L.G."/>
            <person name="Riley R."/>
            <person name="Tritt A."/>
            <person name="Adam C."/>
            <person name="Daum C."/>
            <person name="Floudas D."/>
            <person name="Sun H."/>
            <person name="Yadav J.S."/>
            <person name="Pangilinan J."/>
            <person name="Larsson K.H."/>
            <person name="Matsuura K."/>
            <person name="Barry K."/>
            <person name="Labutti K."/>
            <person name="Kuo R."/>
            <person name="Ohm R.A."/>
            <person name="Bhattacharya S.S."/>
            <person name="Shirouzu T."/>
            <person name="Yoshinaga Y."/>
            <person name="Martin F.M."/>
            <person name="Grigoriev I.V."/>
            <person name="Hibbett D.S."/>
        </authorList>
    </citation>
    <scope>NUCLEOTIDE SEQUENCE [LARGE SCALE GENOMIC DNA]</scope>
    <source>
        <strain evidence="8 9">93-53</strain>
    </source>
</reference>